<feature type="chain" id="PRO_5034821068" evidence="1">
    <location>
        <begin position="20"/>
        <end position="192"/>
    </location>
</feature>
<feature type="domain" description="DUF7107" evidence="2">
    <location>
        <begin position="46"/>
        <end position="99"/>
    </location>
</feature>
<organism evidence="3 4">
    <name type="scientific">Crassostrea virginica</name>
    <name type="common">Eastern oyster</name>
    <dbReference type="NCBI Taxonomy" id="6565"/>
    <lineage>
        <taxon>Eukaryota</taxon>
        <taxon>Metazoa</taxon>
        <taxon>Spiralia</taxon>
        <taxon>Lophotrochozoa</taxon>
        <taxon>Mollusca</taxon>
        <taxon>Bivalvia</taxon>
        <taxon>Autobranchia</taxon>
        <taxon>Pteriomorphia</taxon>
        <taxon>Ostreida</taxon>
        <taxon>Ostreoidea</taxon>
        <taxon>Ostreidae</taxon>
        <taxon>Crassostrea</taxon>
    </lineage>
</organism>
<keyword evidence="3" id="KW-1185">Reference proteome</keyword>
<dbReference type="Proteomes" id="UP000694844">
    <property type="component" value="Chromosome 3"/>
</dbReference>
<proteinExistence type="predicted"/>
<name>A0A8B8D362_CRAVI</name>
<evidence type="ECO:0000313" key="4">
    <source>
        <dbReference type="RefSeq" id="XP_022322165.1"/>
    </source>
</evidence>
<feature type="signal peptide" evidence="1">
    <location>
        <begin position="1"/>
        <end position="19"/>
    </location>
</feature>
<keyword evidence="1" id="KW-0732">Signal</keyword>
<dbReference type="GeneID" id="111123832"/>
<dbReference type="RefSeq" id="XP_022322165.1">
    <property type="nucleotide sequence ID" value="XM_022466457.1"/>
</dbReference>
<dbReference type="KEGG" id="cvn:111123832"/>
<dbReference type="Pfam" id="PF23416">
    <property type="entry name" value="DUF7107"/>
    <property type="match status" value="1"/>
</dbReference>
<evidence type="ECO:0000313" key="3">
    <source>
        <dbReference type="Proteomes" id="UP000694844"/>
    </source>
</evidence>
<reference evidence="4" key="1">
    <citation type="submission" date="2025-08" db="UniProtKB">
        <authorList>
            <consortium name="RefSeq"/>
        </authorList>
    </citation>
    <scope>IDENTIFICATION</scope>
    <source>
        <tissue evidence="4">Whole sample</tissue>
    </source>
</reference>
<dbReference type="AlphaFoldDB" id="A0A8B8D362"/>
<evidence type="ECO:0000259" key="2">
    <source>
        <dbReference type="Pfam" id="PF23416"/>
    </source>
</evidence>
<gene>
    <name evidence="4" type="primary">LOC111123832</name>
</gene>
<sequence length="192" mass="21567">MFQLYLGVVLALGINVVQGQNNLCSRIYCGPGYQCIRGECQPIGKYCLTNRDCAFYEICDRGICTPKPIQPSPKPTGQYCFSQRDCAVYEKCDRGMCTQKPTKGPYCSSKRDCRFYEDCIRGTCSFITLPQPTTTTAPFCRTKQDCKFYEDCIRRRCTTSTTGSFCRWDSSSIQDTCVGFTGSAVSSRVSVR</sequence>
<protein>
    <submittedName>
        <fullName evidence="4">Uncharacterized protein LOC111123832 isoform X1</fullName>
    </submittedName>
</protein>
<evidence type="ECO:0000256" key="1">
    <source>
        <dbReference type="SAM" id="SignalP"/>
    </source>
</evidence>
<accession>A0A8B8D362</accession>
<dbReference type="InterPro" id="IPR055531">
    <property type="entry name" value="DUF7107"/>
</dbReference>